<evidence type="ECO:0000313" key="1">
    <source>
        <dbReference type="EMBL" id="BBO33638.1"/>
    </source>
</evidence>
<protein>
    <submittedName>
        <fullName evidence="1">Uncharacterized protein</fullName>
    </submittedName>
</protein>
<dbReference type="KEGG" id="lpav:PLANPX_3250"/>
<name>A0A5K7XAS1_9BACT</name>
<evidence type="ECO:0000313" key="2">
    <source>
        <dbReference type="Proteomes" id="UP000326837"/>
    </source>
</evidence>
<reference evidence="2" key="1">
    <citation type="submission" date="2019-10" db="EMBL/GenBank/DDBJ databases">
        <title>Lacipirellula parvula gen. nov., sp. nov., representing a lineage of planctomycetes widespread in freshwater anoxic habitats, and description of the family Lacipirellulaceae.</title>
        <authorList>
            <person name="Dedysh S.N."/>
            <person name="Kulichevskaya I.S."/>
            <person name="Beletsky A.V."/>
            <person name="Rakitin A.L."/>
            <person name="Mardanov A.V."/>
            <person name="Ivanova A.A."/>
            <person name="Saltykova V.X."/>
            <person name="Rijpstra W.I.C."/>
            <person name="Sinninghe Damste J.S."/>
            <person name="Ravin N.V."/>
        </authorList>
    </citation>
    <scope>NUCLEOTIDE SEQUENCE [LARGE SCALE GENOMIC DNA]</scope>
    <source>
        <strain evidence="2">PX69</strain>
    </source>
</reference>
<accession>A0A5K7XAS1</accession>
<organism evidence="1 2">
    <name type="scientific">Lacipirellula parvula</name>
    <dbReference type="NCBI Taxonomy" id="2650471"/>
    <lineage>
        <taxon>Bacteria</taxon>
        <taxon>Pseudomonadati</taxon>
        <taxon>Planctomycetota</taxon>
        <taxon>Planctomycetia</taxon>
        <taxon>Pirellulales</taxon>
        <taxon>Lacipirellulaceae</taxon>
        <taxon>Lacipirellula</taxon>
    </lineage>
</organism>
<dbReference type="Proteomes" id="UP000326837">
    <property type="component" value="Chromosome"/>
</dbReference>
<sequence length="90" mass="10239">MDKPPSYVITYRPPRGSDGWQVGIRLVNRTIDTWTVGTCLEAIRWEVVKSALLSTRSTPKWLAGQDTQTLPSRDLNATDLYLNKSEYLLI</sequence>
<dbReference type="EMBL" id="AP021861">
    <property type="protein sequence ID" value="BBO33638.1"/>
    <property type="molecule type" value="Genomic_DNA"/>
</dbReference>
<keyword evidence="2" id="KW-1185">Reference proteome</keyword>
<gene>
    <name evidence="1" type="ORF">PLANPX_3250</name>
</gene>
<proteinExistence type="predicted"/>
<dbReference type="AlphaFoldDB" id="A0A5K7XAS1"/>